<evidence type="ECO:0000256" key="1">
    <source>
        <dbReference type="SAM" id="SignalP"/>
    </source>
</evidence>
<proteinExistence type="predicted"/>
<accession>A0A1X6ZUW8</accession>
<dbReference type="AlphaFoldDB" id="A0A1X6ZUW8"/>
<protein>
    <submittedName>
        <fullName evidence="2">Uncharacterized protein</fullName>
    </submittedName>
</protein>
<evidence type="ECO:0000313" key="3">
    <source>
        <dbReference type="Proteomes" id="UP000193061"/>
    </source>
</evidence>
<feature type="chain" id="PRO_5010875334" evidence="1">
    <location>
        <begin position="28"/>
        <end position="127"/>
    </location>
</feature>
<organism evidence="2 3">
    <name type="scientific">Roseovarius albus</name>
    <dbReference type="NCBI Taxonomy" id="1247867"/>
    <lineage>
        <taxon>Bacteria</taxon>
        <taxon>Pseudomonadati</taxon>
        <taxon>Pseudomonadota</taxon>
        <taxon>Alphaproteobacteria</taxon>
        <taxon>Rhodobacterales</taxon>
        <taxon>Roseobacteraceae</taxon>
        <taxon>Roseovarius</taxon>
    </lineage>
</organism>
<sequence length="127" mass="14217">MLPNFGELTRVCTTAVCFAGIATTSWAADFMTEKEMLATLPGSTVHGISNQDNKTGWVQAYSKGRKKGKIAGLFGSDEYESDWRVIDGQWCEDWGEGFHCWNFERVGANKLRVHQGGKPLKNLWTIK</sequence>
<keyword evidence="1" id="KW-0732">Signal</keyword>
<name>A0A1X6ZUW8_9RHOB</name>
<keyword evidence="3" id="KW-1185">Reference proteome</keyword>
<dbReference type="Proteomes" id="UP000193061">
    <property type="component" value="Unassembled WGS sequence"/>
</dbReference>
<dbReference type="EMBL" id="FWFX01000011">
    <property type="protein sequence ID" value="SLN61626.1"/>
    <property type="molecule type" value="Genomic_DNA"/>
</dbReference>
<reference evidence="2 3" key="1">
    <citation type="submission" date="2017-03" db="EMBL/GenBank/DDBJ databases">
        <authorList>
            <person name="Afonso C.L."/>
            <person name="Miller P.J."/>
            <person name="Scott M.A."/>
            <person name="Spackman E."/>
            <person name="Goraichik I."/>
            <person name="Dimitrov K.M."/>
            <person name="Suarez D.L."/>
            <person name="Swayne D.E."/>
        </authorList>
    </citation>
    <scope>NUCLEOTIDE SEQUENCE [LARGE SCALE GENOMIC DNA]</scope>
    <source>
        <strain evidence="2 3">CECT 7450</strain>
    </source>
</reference>
<evidence type="ECO:0000313" key="2">
    <source>
        <dbReference type="EMBL" id="SLN61626.1"/>
    </source>
</evidence>
<feature type="signal peptide" evidence="1">
    <location>
        <begin position="1"/>
        <end position="27"/>
    </location>
</feature>
<gene>
    <name evidence="2" type="ORF">ROA7450_03200</name>
</gene>